<protein>
    <submittedName>
        <fullName evidence="2">Uncharacterized protein</fullName>
    </submittedName>
</protein>
<proteinExistence type="predicted"/>
<gene>
    <name evidence="2" type="ORF">LEO2_36</name>
</gene>
<organism evidence="2 3">
    <name type="scientific">Bacillus phage Leo2</name>
    <dbReference type="NCBI Taxonomy" id="1815973"/>
    <lineage>
        <taxon>Viruses</taxon>
        <taxon>Duplodnaviria</taxon>
        <taxon>Heunggongvirae</taxon>
        <taxon>Uroviricota</taxon>
        <taxon>Caudoviricetes</taxon>
        <taxon>Ehrlichviridae</taxon>
        <taxon>Andromedavirus</taxon>
        <taxon>Andromedavirus leo2</taxon>
    </lineage>
</organism>
<evidence type="ECO:0000313" key="2">
    <source>
        <dbReference type="EMBL" id="AMR60075.1"/>
    </source>
</evidence>
<feature type="region of interest" description="Disordered" evidence="1">
    <location>
        <begin position="86"/>
        <end position="111"/>
    </location>
</feature>
<evidence type="ECO:0000313" key="3">
    <source>
        <dbReference type="Proteomes" id="UP000223773"/>
    </source>
</evidence>
<dbReference type="Proteomes" id="UP000223773">
    <property type="component" value="Segment"/>
</dbReference>
<name>A0A1S5QTP7_9CAUD</name>
<keyword evidence="3" id="KW-1185">Reference proteome</keyword>
<feature type="compositionally biased region" description="Basic and acidic residues" evidence="1">
    <location>
        <begin position="99"/>
        <end position="111"/>
    </location>
</feature>
<evidence type="ECO:0000256" key="1">
    <source>
        <dbReference type="SAM" id="MobiDB-lite"/>
    </source>
</evidence>
<reference evidence="3" key="1">
    <citation type="submission" date="2016-02" db="EMBL/GenBank/DDBJ databases">
        <authorList>
            <person name="Morales N."/>
            <person name="Badran S."/>
            <person name="Schick P."/>
            <person name="Jacoby B."/>
            <person name="Reddi K."/>
            <person name="Villella W."/>
            <person name="Sanders E.R."/>
            <person name="Lorenz T.C."/>
        </authorList>
    </citation>
    <scope>NUCLEOTIDE SEQUENCE [LARGE SCALE GENOMIC DNA]</scope>
</reference>
<dbReference type="EMBL" id="KU836751">
    <property type="protein sequence ID" value="AMR60075.1"/>
    <property type="molecule type" value="Genomic_DNA"/>
</dbReference>
<sequence>MKEVVRLREHYKNTVNVCHLQDDDIDNCLWMLTKSGLTYEMIYFGINYLGFSNMEALEESPEQVGANWQYIKAYFDLAKIKRGQAQKDGVSYDPQNKPQRRDSPSWFREGIDQHYFK</sequence>
<accession>A0A1S5QTP7</accession>